<sequence length="254" mass="27710">MSWDPSIYLKFDDKRTRPAAELLGRIQTDNPGEVVDLGCGPGNSTALLAARWPHAKITGVDSSQEMLDKAASTDLPATWTLADIATWRAAVPADVLFTNAALQWLGSHQSLFPSLMGEVAPGGILAIQMPRNFDAPSHTLLREAVEETNNSVLISLLRENPVADPDVYHRLLTPHASSIDIWETTYLQVLSGDDAVLAWTSGTALVPFTSALAGTERDRFVNSYRHKLAAAYPQEADGSTLFSFKRIFIVAQKH</sequence>
<dbReference type="PANTHER" id="PTHR43861:SF1">
    <property type="entry name" value="TRANS-ACONITATE 2-METHYLTRANSFERASE"/>
    <property type="match status" value="1"/>
</dbReference>
<dbReference type="Gene3D" id="1.10.150.290">
    <property type="entry name" value="S-adenosyl-L-methionine-dependent methyltransferases"/>
    <property type="match status" value="1"/>
</dbReference>
<keyword evidence="3 5" id="KW-0808">Transferase</keyword>
<keyword evidence="2 5" id="KW-0489">Methyltransferase</keyword>
<proteinExistence type="inferred from homology"/>
<comment type="subcellular location">
    <subcellularLocation>
        <location evidence="5">Cytoplasm</location>
    </subcellularLocation>
</comment>
<comment type="catalytic activity">
    <reaction evidence="5">
        <text>trans-aconitate + S-adenosyl-L-methionine = (E)-3-(methoxycarbonyl)pent-2-enedioate + S-adenosyl-L-homocysteine</text>
        <dbReference type="Rhea" id="RHEA:14969"/>
        <dbReference type="ChEBI" id="CHEBI:15708"/>
        <dbReference type="ChEBI" id="CHEBI:57470"/>
        <dbReference type="ChEBI" id="CHEBI:57856"/>
        <dbReference type="ChEBI" id="CHEBI:59789"/>
        <dbReference type="EC" id="2.1.1.144"/>
    </reaction>
</comment>
<accession>X5MBK7</accession>
<dbReference type="SUPFAM" id="SSF53335">
    <property type="entry name" value="S-adenosyl-L-methionine-dependent methyltransferases"/>
    <property type="match status" value="1"/>
</dbReference>
<dbReference type="AlphaFoldDB" id="X5MBK7"/>
<dbReference type="EC" id="2.1.1.144" evidence="5"/>
<gene>
    <name evidence="5" type="primary">tam</name>
    <name evidence="7" type="ORF">BN1012_Phect48</name>
</gene>
<dbReference type="InterPro" id="IPR041698">
    <property type="entry name" value="Methyltransf_25"/>
</dbReference>
<dbReference type="HAMAP" id="MF_00560">
    <property type="entry name" value="Tran_acon_Me_trans"/>
    <property type="match status" value="1"/>
</dbReference>
<dbReference type="InterPro" id="IPR029063">
    <property type="entry name" value="SAM-dependent_MTases_sf"/>
</dbReference>
<comment type="similarity">
    <text evidence="5">Belongs to the methyltransferase superfamily. Tam family.</text>
</comment>
<evidence type="ECO:0000313" key="8">
    <source>
        <dbReference type="Proteomes" id="UP000032160"/>
    </source>
</evidence>
<dbReference type="PATRIC" id="fig|1458461.3.peg.49"/>
<evidence type="ECO:0000256" key="5">
    <source>
        <dbReference type="HAMAP-Rule" id="MF_00560"/>
    </source>
</evidence>
<evidence type="ECO:0000259" key="6">
    <source>
        <dbReference type="Pfam" id="PF13649"/>
    </source>
</evidence>
<organism evidence="7 8">
    <name type="scientific">Candidatus Phaeomarinibacter ectocarpi</name>
    <dbReference type="NCBI Taxonomy" id="1458461"/>
    <lineage>
        <taxon>Bacteria</taxon>
        <taxon>Pseudomonadati</taxon>
        <taxon>Pseudomonadota</taxon>
        <taxon>Alphaproteobacteria</taxon>
        <taxon>Hyphomicrobiales</taxon>
        <taxon>Parvibaculaceae</taxon>
        <taxon>Candidatus Phaeomarinibacter</taxon>
    </lineage>
</organism>
<dbReference type="GO" id="GO:0005737">
    <property type="term" value="C:cytoplasm"/>
    <property type="evidence" value="ECO:0007669"/>
    <property type="project" value="UniProtKB-SubCell"/>
</dbReference>
<reference evidence="7 8" key="1">
    <citation type="journal article" date="2014" name="Front. Genet.">
        <title>Genome and metabolic network of "Candidatus Phaeomarinobacter ectocarpi" Ec32, a new candidate genus of Alphaproteobacteria frequently associated with brown algae.</title>
        <authorList>
            <person name="Dittami S.M."/>
            <person name="Barbeyron T."/>
            <person name="Boyen C."/>
            <person name="Cambefort J."/>
            <person name="Collet G."/>
            <person name="Delage L."/>
            <person name="Gobet A."/>
            <person name="Groisillier A."/>
            <person name="Leblanc C."/>
            <person name="Michel G."/>
            <person name="Scornet D."/>
            <person name="Siegel A."/>
            <person name="Tapia J.E."/>
            <person name="Tonon T."/>
        </authorList>
    </citation>
    <scope>NUCLEOTIDE SEQUENCE [LARGE SCALE GENOMIC DNA]</scope>
    <source>
        <strain evidence="7 8">Ec32</strain>
    </source>
</reference>
<keyword evidence="4 5" id="KW-0949">S-adenosyl-L-methionine</keyword>
<protein>
    <recommendedName>
        <fullName evidence="5">Trans-aconitate 2-methyltransferase</fullName>
        <ecNumber evidence="5">2.1.1.144</ecNumber>
    </recommendedName>
</protein>
<dbReference type="GO" id="GO:0032259">
    <property type="term" value="P:methylation"/>
    <property type="evidence" value="ECO:0007669"/>
    <property type="project" value="UniProtKB-KW"/>
</dbReference>
<evidence type="ECO:0000256" key="2">
    <source>
        <dbReference type="ARBA" id="ARBA00022603"/>
    </source>
</evidence>
<dbReference type="Pfam" id="PF13649">
    <property type="entry name" value="Methyltransf_25"/>
    <property type="match status" value="1"/>
</dbReference>
<dbReference type="Proteomes" id="UP000032160">
    <property type="component" value="Chromosome I"/>
</dbReference>
<evidence type="ECO:0000313" key="7">
    <source>
        <dbReference type="EMBL" id="CDO58262.1"/>
    </source>
</evidence>
<dbReference type="CDD" id="cd02440">
    <property type="entry name" value="AdoMet_MTases"/>
    <property type="match status" value="1"/>
</dbReference>
<dbReference type="InterPro" id="IPR023506">
    <property type="entry name" value="Trans-aconitate_MeTrfase"/>
</dbReference>
<dbReference type="Gene3D" id="3.40.50.150">
    <property type="entry name" value="Vaccinia Virus protein VP39"/>
    <property type="match status" value="1"/>
</dbReference>
<evidence type="ECO:0000256" key="3">
    <source>
        <dbReference type="ARBA" id="ARBA00022679"/>
    </source>
</evidence>
<evidence type="ECO:0000256" key="1">
    <source>
        <dbReference type="ARBA" id="ARBA00022490"/>
    </source>
</evidence>
<name>X5MBK7_9HYPH</name>
<keyword evidence="8" id="KW-1185">Reference proteome</keyword>
<evidence type="ECO:0000256" key="4">
    <source>
        <dbReference type="ARBA" id="ARBA00022691"/>
    </source>
</evidence>
<dbReference type="RefSeq" id="WP_043948039.1">
    <property type="nucleotide sequence ID" value="NZ_HG966617.1"/>
</dbReference>
<dbReference type="EMBL" id="HG966617">
    <property type="protein sequence ID" value="CDO58262.1"/>
    <property type="molecule type" value="Genomic_DNA"/>
</dbReference>
<dbReference type="STRING" id="1458461.BN1012_Phect48"/>
<dbReference type="PANTHER" id="PTHR43861">
    <property type="entry name" value="TRANS-ACONITATE 2-METHYLTRANSFERASE-RELATED"/>
    <property type="match status" value="1"/>
</dbReference>
<feature type="domain" description="Methyltransferase" evidence="6">
    <location>
        <begin position="34"/>
        <end position="123"/>
    </location>
</feature>
<dbReference type="GO" id="GO:0030798">
    <property type="term" value="F:trans-aconitate 2-methyltransferase activity"/>
    <property type="evidence" value="ECO:0007669"/>
    <property type="project" value="UniProtKB-UniRule"/>
</dbReference>
<keyword evidence="1 5" id="KW-0963">Cytoplasm</keyword>
<dbReference type="KEGG" id="pect:BN1012_Phect48"/>
<dbReference type="InterPro" id="IPR023149">
    <property type="entry name" value="Trans_acon_MeTrfase_C"/>
</dbReference>
<comment type="function">
    <text evidence="5">Catalyzes the S-adenosylmethionine monomethyl esterification of trans-aconitate.</text>
</comment>
<dbReference type="OrthoDB" id="9795085at2"/>
<dbReference type="HOGENOM" id="CLU_037990_5_2_5"/>